<dbReference type="SUPFAM" id="SSF51971">
    <property type="entry name" value="Nucleotide-binding domain"/>
    <property type="match status" value="1"/>
</dbReference>
<dbReference type="SUPFAM" id="SSF50022">
    <property type="entry name" value="ISP domain"/>
    <property type="match status" value="1"/>
</dbReference>
<keyword evidence="2" id="KW-0479">Metal-binding</keyword>
<name>A0A178IKE3_9BACT</name>
<dbReference type="GO" id="GO:0016020">
    <property type="term" value="C:membrane"/>
    <property type="evidence" value="ECO:0007669"/>
    <property type="project" value="InterPro"/>
</dbReference>
<evidence type="ECO:0000256" key="1">
    <source>
        <dbReference type="ARBA" id="ARBA00022714"/>
    </source>
</evidence>
<sequence>MPEWRFAPIARNVSRADYLSMDTTPYWFASVPLPGFPPLVRDVSVDAIVIGGGLTGITAAYLFKRAGMSVALLERGRCAEGDTGHTSAHLTAVTDMRLHTLISDFGEAAARTVWDAGMSAVALIADVVARENIKCDFSLQNGYLHAPARSDDGALAGAVSELQLEAEAAKQLGIPVESVGRVPLFATPGIRFSGQAKFHPRKYLAALLSKIRGDGSCIFENTNADTVSTDPLTVTAGDFTVRGRFLVIATHTPLRGSASGAGALLFQSKLSHYTSYAIRGRFRRENIPDGIFWDTDDPYGYLRIDDAGDPQTACAIYGGQDHKTGQVSSTEARYHALERRLSSLMPAGEITHRWSGQVVETIDGLPYIGPVDKEQFVATGFGGNGMTFGTLAATMALDAAQGRENRWSKLFDIHRKKLIGDAWTYFSENKDYPLHLIHDWFSKGDQGSFNSLPRENGRVFQMGRRRVAAYRAQDGTLTVCSAVCPHMGCTVRWNEAEKTWDCPCLGSRFRATGEVLAGPAEESLEPLAASSVEAPSSESR</sequence>
<dbReference type="PRINTS" id="PR00162">
    <property type="entry name" value="RIESKE"/>
</dbReference>
<dbReference type="Pfam" id="PF00355">
    <property type="entry name" value="Rieske"/>
    <property type="match status" value="1"/>
</dbReference>
<dbReference type="InterPro" id="IPR006076">
    <property type="entry name" value="FAD-dep_OxRdtase"/>
</dbReference>
<gene>
    <name evidence="7" type="ORF">AW736_12180</name>
</gene>
<dbReference type="PANTHER" id="PTHR13847">
    <property type="entry name" value="SARCOSINE DEHYDROGENASE-RELATED"/>
    <property type="match status" value="1"/>
</dbReference>
<feature type="domain" description="Rieske" evidence="6">
    <location>
        <begin position="444"/>
        <end position="527"/>
    </location>
</feature>
<dbReference type="OrthoDB" id="9767869at2"/>
<evidence type="ECO:0000313" key="8">
    <source>
        <dbReference type="Proteomes" id="UP000078486"/>
    </source>
</evidence>
<dbReference type="InterPro" id="IPR036188">
    <property type="entry name" value="FAD/NAD-bd_sf"/>
</dbReference>
<evidence type="ECO:0000259" key="6">
    <source>
        <dbReference type="PROSITE" id="PS51296"/>
    </source>
</evidence>
<dbReference type="GO" id="GO:0005737">
    <property type="term" value="C:cytoplasm"/>
    <property type="evidence" value="ECO:0007669"/>
    <property type="project" value="TreeGrafter"/>
</dbReference>
<dbReference type="Proteomes" id="UP000078486">
    <property type="component" value="Unassembled WGS sequence"/>
</dbReference>
<keyword evidence="3" id="KW-0408">Iron</keyword>
<evidence type="ECO:0000313" key="7">
    <source>
        <dbReference type="EMBL" id="OAM89649.1"/>
    </source>
</evidence>
<dbReference type="Gene3D" id="3.50.50.60">
    <property type="entry name" value="FAD/NAD(P)-binding domain"/>
    <property type="match status" value="1"/>
</dbReference>
<dbReference type="InterPro" id="IPR017941">
    <property type="entry name" value="Rieske_2Fe-2S"/>
</dbReference>
<dbReference type="Pfam" id="PF01266">
    <property type="entry name" value="DAO"/>
    <property type="match status" value="1"/>
</dbReference>
<protein>
    <recommendedName>
        <fullName evidence="6">Rieske domain-containing protein</fullName>
    </recommendedName>
</protein>
<dbReference type="EMBL" id="LRRQ01000084">
    <property type="protein sequence ID" value="OAM89649.1"/>
    <property type="molecule type" value="Genomic_DNA"/>
</dbReference>
<evidence type="ECO:0000256" key="5">
    <source>
        <dbReference type="ARBA" id="ARBA00023157"/>
    </source>
</evidence>
<reference evidence="7 8" key="1">
    <citation type="submission" date="2016-01" db="EMBL/GenBank/DDBJ databases">
        <title>High potential of lignocellulose degradation of a new Verrucomicrobia species.</title>
        <authorList>
            <person name="Wang Y."/>
            <person name="Shi Y."/>
            <person name="Qiu Z."/>
            <person name="Liu S."/>
            <person name="Yang H."/>
        </authorList>
    </citation>
    <scope>NUCLEOTIDE SEQUENCE [LARGE SCALE GENOMIC DNA]</scope>
    <source>
        <strain evidence="7 8">TSB47</strain>
    </source>
</reference>
<dbReference type="STRING" id="1184151.AW736_12180"/>
<accession>A0A178IKE3</accession>
<dbReference type="InterPro" id="IPR036922">
    <property type="entry name" value="Rieske_2Fe-2S_sf"/>
</dbReference>
<evidence type="ECO:0000256" key="3">
    <source>
        <dbReference type="ARBA" id="ARBA00023004"/>
    </source>
</evidence>
<dbReference type="InterPro" id="IPR005805">
    <property type="entry name" value="Rieske_Fe-S_prot_C"/>
</dbReference>
<dbReference type="AlphaFoldDB" id="A0A178IKE3"/>
<comment type="caution">
    <text evidence="7">The sequence shown here is derived from an EMBL/GenBank/DDBJ whole genome shotgun (WGS) entry which is preliminary data.</text>
</comment>
<proteinExistence type="predicted"/>
<dbReference type="Gene3D" id="2.102.10.10">
    <property type="entry name" value="Rieske [2Fe-2S] iron-sulphur domain"/>
    <property type="match status" value="1"/>
</dbReference>
<dbReference type="GO" id="GO:0046872">
    <property type="term" value="F:metal ion binding"/>
    <property type="evidence" value="ECO:0007669"/>
    <property type="project" value="UniProtKB-KW"/>
</dbReference>
<keyword evidence="8" id="KW-1185">Reference proteome</keyword>
<dbReference type="PROSITE" id="PS51296">
    <property type="entry name" value="RIESKE"/>
    <property type="match status" value="1"/>
</dbReference>
<evidence type="ECO:0000256" key="2">
    <source>
        <dbReference type="ARBA" id="ARBA00022723"/>
    </source>
</evidence>
<dbReference type="Gene3D" id="3.30.9.10">
    <property type="entry name" value="D-Amino Acid Oxidase, subunit A, domain 2"/>
    <property type="match status" value="1"/>
</dbReference>
<keyword evidence="1" id="KW-0001">2Fe-2S</keyword>
<dbReference type="GO" id="GO:0051537">
    <property type="term" value="F:2 iron, 2 sulfur cluster binding"/>
    <property type="evidence" value="ECO:0007669"/>
    <property type="project" value="UniProtKB-KW"/>
</dbReference>
<keyword evidence="4" id="KW-0411">Iron-sulfur</keyword>
<keyword evidence="5" id="KW-1015">Disulfide bond</keyword>
<organism evidence="7 8">
    <name type="scientific">Termitidicoccus mucosus</name>
    <dbReference type="NCBI Taxonomy" id="1184151"/>
    <lineage>
        <taxon>Bacteria</taxon>
        <taxon>Pseudomonadati</taxon>
        <taxon>Verrucomicrobiota</taxon>
        <taxon>Opitutia</taxon>
        <taxon>Opitutales</taxon>
        <taxon>Opitutaceae</taxon>
        <taxon>Termitidicoccus</taxon>
    </lineage>
</organism>
<dbReference type="PANTHER" id="PTHR13847:SF274">
    <property type="entry name" value="RIESKE 2FE-2S IRON-SULFUR PROTEIN YHFW-RELATED"/>
    <property type="match status" value="1"/>
</dbReference>
<evidence type="ECO:0000256" key="4">
    <source>
        <dbReference type="ARBA" id="ARBA00023014"/>
    </source>
</evidence>